<evidence type="ECO:0000256" key="6">
    <source>
        <dbReference type="ARBA" id="ARBA00022840"/>
    </source>
</evidence>
<dbReference type="GO" id="GO:0007059">
    <property type="term" value="P:chromosome segregation"/>
    <property type="evidence" value="ECO:0007669"/>
    <property type="project" value="TreeGrafter"/>
</dbReference>
<evidence type="ECO:0000256" key="5">
    <source>
        <dbReference type="ARBA" id="ARBA00022777"/>
    </source>
</evidence>
<keyword evidence="4 7" id="KW-0547">Nucleotide-binding</keyword>
<organism evidence="10 11">
    <name type="scientific">Passalora fulva</name>
    <name type="common">Tomato leaf mold</name>
    <name type="synonym">Cladosporium fulvum</name>
    <dbReference type="NCBI Taxonomy" id="5499"/>
    <lineage>
        <taxon>Eukaryota</taxon>
        <taxon>Fungi</taxon>
        <taxon>Dikarya</taxon>
        <taxon>Ascomycota</taxon>
        <taxon>Pezizomycotina</taxon>
        <taxon>Dothideomycetes</taxon>
        <taxon>Dothideomycetidae</taxon>
        <taxon>Mycosphaerellales</taxon>
        <taxon>Mycosphaerellaceae</taxon>
        <taxon>Fulvia</taxon>
    </lineage>
</organism>
<reference evidence="10" key="2">
    <citation type="journal article" date="2022" name="Microb. Genom.">
        <title>A chromosome-scale genome assembly of the tomato pathogen Cladosporium fulvum reveals a compartmentalized genome architecture and the presence of a dispensable chromosome.</title>
        <authorList>
            <person name="Zaccaron A.Z."/>
            <person name="Chen L.H."/>
            <person name="Samaras A."/>
            <person name="Stergiopoulos I."/>
        </authorList>
    </citation>
    <scope>NUCLEOTIDE SEQUENCE</scope>
    <source>
        <strain evidence="10">Race5_Kim</strain>
    </source>
</reference>
<dbReference type="KEGG" id="ffu:CLAFUR5_04326"/>
<dbReference type="SUPFAM" id="SSF56112">
    <property type="entry name" value="Protein kinase-like (PK-like)"/>
    <property type="match status" value="1"/>
</dbReference>
<feature type="region of interest" description="Disordered" evidence="8">
    <location>
        <begin position="50"/>
        <end position="134"/>
    </location>
</feature>
<feature type="region of interest" description="Disordered" evidence="8">
    <location>
        <begin position="1"/>
        <end position="21"/>
    </location>
</feature>
<dbReference type="AlphaFoldDB" id="A0A9Q8LFC5"/>
<evidence type="ECO:0000256" key="2">
    <source>
        <dbReference type="ARBA" id="ARBA00012513"/>
    </source>
</evidence>
<keyword evidence="11" id="KW-1185">Reference proteome</keyword>
<dbReference type="EC" id="2.7.11.1" evidence="2"/>
<feature type="compositionally biased region" description="Basic and acidic residues" evidence="8">
    <location>
        <begin position="93"/>
        <end position="102"/>
    </location>
</feature>
<dbReference type="Pfam" id="PF00069">
    <property type="entry name" value="Pkinase"/>
    <property type="match status" value="1"/>
</dbReference>
<feature type="compositionally biased region" description="Acidic residues" evidence="8">
    <location>
        <begin position="114"/>
        <end position="123"/>
    </location>
</feature>
<sequence length="686" mass="77433">MRHEGGILERTMHKEQRDVPPSIITNATSFRQTCRRAIQQFDHRESLSCNSTDRLADIMKRPAEDEDPPTSHKRSKADEDETPQGITDDTVDDGYKLWHDLEVAEANYAKGSDSEDEPDEEAEGREAWDQLSAEEKATVSSAIKAWNTAKADEQTAEKLKRQHKGSYAGGPRDDDEYGDEDYGRPSFEQYRKSEENLHKARQKVWDLSEELLRLREGRKCKYVEQELERMDNFVITWEHIVLELPELEKAAKQKLEQRESRALSELGELGAGWVGSWDLGAGAFGIATLSVKQNHAGLIIDRVVIKDSYFPENDPDTDAIWRDRDTWTNGAPRSATNPSSVPVEVHALYSLRRCASSSILKIRNWRFGPGERSYRILTEFCPLGDLEDLFRDVGYSSLRRDNEPETDHSRSLKLLPEPFLWCLFHNLCTAGILMDRGELYRNPILPWEKIVHRDIKPNNVFLALPSSSSSVYKGYPVPKLGDWGLAYLCPGGPTSTCNPLAFAARGTEGYKAPEQNRMGTIRPLSSKTNVWAVGAVLYTMLAASAPKRSSNLSDTDGAFDVTAEKKYSQELRGLVLTCLRSEPDQRPSFDFLLKKIRRYTAPGSKDKAGDLRDASVNRGAFTGKFELDHGKNDMWALGSRLRDKELPENLDEFPSPPEMGEHSSEEEEEEDDLSGAPGSMIKDPRE</sequence>
<evidence type="ECO:0000256" key="7">
    <source>
        <dbReference type="PROSITE-ProRule" id="PRU10141"/>
    </source>
</evidence>
<feature type="compositionally biased region" description="Acidic residues" evidence="8">
    <location>
        <begin position="664"/>
        <end position="673"/>
    </location>
</feature>
<dbReference type="PANTHER" id="PTHR43671:SF13">
    <property type="entry name" value="SERINE_THREONINE-PROTEIN KINASE NEK2"/>
    <property type="match status" value="1"/>
</dbReference>
<dbReference type="RefSeq" id="XP_047760735.1">
    <property type="nucleotide sequence ID" value="XM_047903474.1"/>
</dbReference>
<gene>
    <name evidence="10" type="ORF">CLAFUR5_04326</name>
</gene>
<feature type="compositionally biased region" description="Basic and acidic residues" evidence="8">
    <location>
        <begin position="124"/>
        <end position="134"/>
    </location>
</feature>
<feature type="compositionally biased region" description="Basic and acidic residues" evidence="8">
    <location>
        <begin position="1"/>
        <end position="18"/>
    </location>
</feature>
<accession>A0A9Q8LFC5</accession>
<dbReference type="GeneID" id="71984204"/>
<evidence type="ECO:0000313" key="11">
    <source>
        <dbReference type="Proteomes" id="UP000756132"/>
    </source>
</evidence>
<dbReference type="PANTHER" id="PTHR43671">
    <property type="entry name" value="SERINE/THREONINE-PROTEIN KINASE NEK"/>
    <property type="match status" value="1"/>
</dbReference>
<dbReference type="SMART" id="SM00220">
    <property type="entry name" value="S_TKc"/>
    <property type="match status" value="1"/>
</dbReference>
<keyword evidence="5 10" id="KW-0418">Kinase</keyword>
<proteinExistence type="inferred from homology"/>
<dbReference type="InterPro" id="IPR008271">
    <property type="entry name" value="Ser/Thr_kinase_AS"/>
</dbReference>
<keyword evidence="6 7" id="KW-0067">ATP-binding</keyword>
<feature type="compositionally biased region" description="Basic and acidic residues" evidence="8">
    <location>
        <begin position="150"/>
        <end position="159"/>
    </location>
</feature>
<dbReference type="InterPro" id="IPR011009">
    <property type="entry name" value="Kinase-like_dom_sf"/>
</dbReference>
<dbReference type="OrthoDB" id="310217at2759"/>
<dbReference type="Proteomes" id="UP000756132">
    <property type="component" value="Chromosome 4"/>
</dbReference>
<dbReference type="InterPro" id="IPR017441">
    <property type="entry name" value="Protein_kinase_ATP_BS"/>
</dbReference>
<dbReference type="GO" id="GO:0005737">
    <property type="term" value="C:cytoplasm"/>
    <property type="evidence" value="ECO:0007669"/>
    <property type="project" value="TreeGrafter"/>
</dbReference>
<dbReference type="GO" id="GO:0005634">
    <property type="term" value="C:nucleus"/>
    <property type="evidence" value="ECO:0007669"/>
    <property type="project" value="TreeGrafter"/>
</dbReference>
<dbReference type="Gene3D" id="1.10.510.10">
    <property type="entry name" value="Transferase(Phosphotransferase) domain 1"/>
    <property type="match status" value="1"/>
</dbReference>
<dbReference type="EMBL" id="CP090166">
    <property type="protein sequence ID" value="UJO16369.1"/>
    <property type="molecule type" value="Genomic_DNA"/>
</dbReference>
<name>A0A9Q8LFC5_PASFU</name>
<dbReference type="InterPro" id="IPR050660">
    <property type="entry name" value="NEK_Ser/Thr_kinase"/>
</dbReference>
<dbReference type="InterPro" id="IPR000719">
    <property type="entry name" value="Prot_kinase_dom"/>
</dbReference>
<evidence type="ECO:0000256" key="3">
    <source>
        <dbReference type="ARBA" id="ARBA00022679"/>
    </source>
</evidence>
<comment type="similarity">
    <text evidence="1">Belongs to the protein kinase superfamily. NEK Ser/Thr protein kinase family. NIMA subfamily.</text>
</comment>
<feature type="region of interest" description="Disordered" evidence="8">
    <location>
        <begin position="639"/>
        <end position="686"/>
    </location>
</feature>
<dbReference type="GO" id="GO:0004674">
    <property type="term" value="F:protein serine/threonine kinase activity"/>
    <property type="evidence" value="ECO:0007669"/>
    <property type="project" value="UniProtKB-EC"/>
</dbReference>
<dbReference type="PROSITE" id="PS50011">
    <property type="entry name" value="PROTEIN_KINASE_DOM"/>
    <property type="match status" value="1"/>
</dbReference>
<feature type="compositionally biased region" description="Basic and acidic residues" evidence="8">
    <location>
        <begin position="54"/>
        <end position="63"/>
    </location>
</feature>
<feature type="region of interest" description="Disordered" evidence="8">
    <location>
        <begin position="148"/>
        <end position="185"/>
    </location>
</feature>
<dbReference type="PROSITE" id="PS00108">
    <property type="entry name" value="PROTEIN_KINASE_ST"/>
    <property type="match status" value="1"/>
</dbReference>
<evidence type="ECO:0000259" key="9">
    <source>
        <dbReference type="PROSITE" id="PS50011"/>
    </source>
</evidence>
<evidence type="ECO:0000256" key="1">
    <source>
        <dbReference type="ARBA" id="ARBA00010886"/>
    </source>
</evidence>
<evidence type="ECO:0000256" key="4">
    <source>
        <dbReference type="ARBA" id="ARBA00022741"/>
    </source>
</evidence>
<feature type="domain" description="Protein kinase" evidence="9">
    <location>
        <begin position="273"/>
        <end position="600"/>
    </location>
</feature>
<dbReference type="PROSITE" id="PS00107">
    <property type="entry name" value="PROTEIN_KINASE_ATP"/>
    <property type="match status" value="1"/>
</dbReference>
<keyword evidence="3" id="KW-0808">Transferase</keyword>
<protein>
    <recommendedName>
        <fullName evidence="2">non-specific serine/threonine protein kinase</fullName>
        <ecNumber evidence="2">2.7.11.1</ecNumber>
    </recommendedName>
</protein>
<evidence type="ECO:0000313" key="10">
    <source>
        <dbReference type="EMBL" id="UJO16369.1"/>
    </source>
</evidence>
<dbReference type="GO" id="GO:0005524">
    <property type="term" value="F:ATP binding"/>
    <property type="evidence" value="ECO:0007669"/>
    <property type="project" value="UniProtKB-UniRule"/>
</dbReference>
<feature type="binding site" evidence="7">
    <location>
        <position position="306"/>
    </location>
    <ligand>
        <name>ATP</name>
        <dbReference type="ChEBI" id="CHEBI:30616"/>
    </ligand>
</feature>
<evidence type="ECO:0000256" key="8">
    <source>
        <dbReference type="SAM" id="MobiDB-lite"/>
    </source>
</evidence>
<reference evidence="10" key="1">
    <citation type="submission" date="2021-12" db="EMBL/GenBank/DDBJ databases">
        <authorList>
            <person name="Zaccaron A."/>
            <person name="Stergiopoulos I."/>
        </authorList>
    </citation>
    <scope>NUCLEOTIDE SEQUENCE</scope>
    <source>
        <strain evidence="10">Race5_Kim</strain>
    </source>
</reference>